<dbReference type="EMBL" id="JALGBH010000002">
    <property type="protein sequence ID" value="MCJ0743824.1"/>
    <property type="molecule type" value="Genomic_DNA"/>
</dbReference>
<dbReference type="PANTHER" id="PTHR42837">
    <property type="entry name" value="REGULATOR OF SIGMA-E PROTEASE RSEP"/>
    <property type="match status" value="1"/>
</dbReference>
<keyword evidence="4" id="KW-0645">Protease</keyword>
<dbReference type="PANTHER" id="PTHR42837:SF2">
    <property type="entry name" value="MEMBRANE METALLOPROTEASE ARASP2, CHLOROPLASTIC-RELATED"/>
    <property type="match status" value="1"/>
</dbReference>
<evidence type="ECO:0000256" key="2">
    <source>
        <dbReference type="ARBA" id="ARBA00004141"/>
    </source>
</evidence>
<evidence type="ECO:0000313" key="13">
    <source>
        <dbReference type="EMBL" id="MCJ0743824.1"/>
    </source>
</evidence>
<evidence type="ECO:0000256" key="3">
    <source>
        <dbReference type="ARBA" id="ARBA00007931"/>
    </source>
</evidence>
<dbReference type="InterPro" id="IPR041489">
    <property type="entry name" value="PDZ_6"/>
</dbReference>
<sequence>MDGLIMAGQLLLGLSILVILHELGHFLAARAFGIKVEKFYLFFDAWGVKLVSFKVGETEYGIGWLPLGGYVKISGMIDESMDTEQMQQPAQPWEFRAKPAWQRLIVMLGGIIVNVIVGIFIFWMVTFKYGEDYIPNDQLVNGVYPGIIGREIGLKDGDRILAINGQKVIKFDELLSSKVLLGGSKLTISRAGRAIDLTIPESVLNSISKYGIEEFVIPKMVAAKIKKVNGPEDVKVKKGLLAKLRGLFITEEPVKPVIPAFDAGFKEGDSILTINGKNVKYLTDFTGEVEKSAGKPIQVNVLRDSKELTLTPKVANDGTIGIMIGRLALPSKHIAYGFGESFSIGIHKGITTITDNAKGIWKMITGKVSARNISSPIGIAQVYGSEFDWEKFWRLTGLISMALAFMNLLPIPALDGGHVVFLLIEMIKGKPLSDKFMEKAQIVGFVILLCLMVFAFGNDILKLFGK</sequence>
<evidence type="ECO:0000259" key="12">
    <source>
        <dbReference type="SMART" id="SM00228"/>
    </source>
</evidence>
<evidence type="ECO:0000256" key="11">
    <source>
        <dbReference type="RuleBase" id="RU362031"/>
    </source>
</evidence>
<proteinExistence type="inferred from homology"/>
<feature type="transmembrane region" description="Helical" evidence="11">
    <location>
        <begin position="104"/>
        <end position="125"/>
    </location>
</feature>
<dbReference type="RefSeq" id="WP_243363142.1">
    <property type="nucleotide sequence ID" value="NZ_JALGBH010000002.1"/>
</dbReference>
<gene>
    <name evidence="13" type="primary">rseP</name>
    <name evidence="13" type="ORF">MMF97_13985</name>
</gene>
<feature type="domain" description="PDZ" evidence="12">
    <location>
        <begin position="238"/>
        <end position="305"/>
    </location>
</feature>
<keyword evidence="14" id="KW-1185">Reference proteome</keyword>
<evidence type="ECO:0000313" key="14">
    <source>
        <dbReference type="Proteomes" id="UP001165460"/>
    </source>
</evidence>
<dbReference type="InterPro" id="IPR004387">
    <property type="entry name" value="Pept_M50_Zn"/>
</dbReference>
<dbReference type="Gene3D" id="2.30.42.10">
    <property type="match status" value="2"/>
</dbReference>
<evidence type="ECO:0000256" key="7">
    <source>
        <dbReference type="ARBA" id="ARBA00022833"/>
    </source>
</evidence>
<dbReference type="SMART" id="SM00228">
    <property type="entry name" value="PDZ"/>
    <property type="match status" value="2"/>
</dbReference>
<name>A0ABS9ZZW2_9SPHI</name>
<dbReference type="EC" id="3.4.24.-" evidence="11"/>
<feature type="transmembrane region" description="Helical" evidence="11">
    <location>
        <begin position="392"/>
        <end position="413"/>
    </location>
</feature>
<keyword evidence="7 11" id="KW-0862">Zinc</keyword>
<evidence type="ECO:0000256" key="5">
    <source>
        <dbReference type="ARBA" id="ARBA00022692"/>
    </source>
</evidence>
<dbReference type="NCBIfam" id="TIGR00054">
    <property type="entry name" value="RIP metalloprotease RseP"/>
    <property type="match status" value="1"/>
</dbReference>
<evidence type="ECO:0000256" key="1">
    <source>
        <dbReference type="ARBA" id="ARBA00001947"/>
    </source>
</evidence>
<comment type="similarity">
    <text evidence="3 11">Belongs to the peptidase M50B family.</text>
</comment>
<protein>
    <recommendedName>
        <fullName evidence="11">Zinc metalloprotease</fullName>
        <ecNumber evidence="11">3.4.24.-</ecNumber>
    </recommendedName>
</protein>
<feature type="domain" description="PDZ" evidence="12">
    <location>
        <begin position="121"/>
        <end position="192"/>
    </location>
</feature>
<dbReference type="Pfam" id="PF02163">
    <property type="entry name" value="Peptidase_M50"/>
    <property type="match status" value="1"/>
</dbReference>
<dbReference type="InterPro" id="IPR036034">
    <property type="entry name" value="PDZ_sf"/>
</dbReference>
<reference evidence="13" key="1">
    <citation type="submission" date="2022-03" db="EMBL/GenBank/DDBJ databases">
        <authorList>
            <person name="Woo C.Y."/>
        </authorList>
    </citation>
    <scope>NUCLEOTIDE SEQUENCE</scope>
    <source>
        <strain evidence="13">CYS-01</strain>
    </source>
</reference>
<comment type="subcellular location">
    <subcellularLocation>
        <location evidence="2">Membrane</location>
        <topology evidence="2">Multi-pass membrane protein</topology>
    </subcellularLocation>
</comment>
<evidence type="ECO:0000256" key="4">
    <source>
        <dbReference type="ARBA" id="ARBA00022670"/>
    </source>
</evidence>
<evidence type="ECO:0000256" key="6">
    <source>
        <dbReference type="ARBA" id="ARBA00022801"/>
    </source>
</evidence>
<dbReference type="CDD" id="cd06163">
    <property type="entry name" value="S2P-M50_PDZ_RseP-like"/>
    <property type="match status" value="2"/>
</dbReference>
<dbReference type="GO" id="GO:0008237">
    <property type="term" value="F:metallopeptidase activity"/>
    <property type="evidence" value="ECO:0007669"/>
    <property type="project" value="UniProtKB-KW"/>
</dbReference>
<evidence type="ECO:0000256" key="8">
    <source>
        <dbReference type="ARBA" id="ARBA00022989"/>
    </source>
</evidence>
<evidence type="ECO:0000256" key="10">
    <source>
        <dbReference type="ARBA" id="ARBA00023136"/>
    </source>
</evidence>
<comment type="caution">
    <text evidence="13">The sequence shown here is derived from an EMBL/GenBank/DDBJ whole genome shotgun (WGS) entry which is preliminary data.</text>
</comment>
<keyword evidence="10 11" id="KW-0472">Membrane</keyword>
<comment type="cofactor">
    <cofactor evidence="1 11">
        <name>Zn(2+)</name>
        <dbReference type="ChEBI" id="CHEBI:29105"/>
    </cofactor>
</comment>
<keyword evidence="6 11" id="KW-0378">Hydrolase</keyword>
<dbReference type="SUPFAM" id="SSF50156">
    <property type="entry name" value="PDZ domain-like"/>
    <property type="match status" value="2"/>
</dbReference>
<dbReference type="Proteomes" id="UP001165460">
    <property type="component" value="Unassembled WGS sequence"/>
</dbReference>
<keyword evidence="11" id="KW-0479">Metal-binding</keyword>
<organism evidence="13 14">
    <name type="scientific">Pedobacter montanisoli</name>
    <dbReference type="NCBI Taxonomy" id="2923277"/>
    <lineage>
        <taxon>Bacteria</taxon>
        <taxon>Pseudomonadati</taxon>
        <taxon>Bacteroidota</taxon>
        <taxon>Sphingobacteriia</taxon>
        <taxon>Sphingobacteriales</taxon>
        <taxon>Sphingobacteriaceae</taxon>
        <taxon>Pedobacter</taxon>
    </lineage>
</organism>
<feature type="transmembrane region" description="Helical" evidence="11">
    <location>
        <begin position="442"/>
        <end position="461"/>
    </location>
</feature>
<dbReference type="Pfam" id="PF17820">
    <property type="entry name" value="PDZ_6"/>
    <property type="match status" value="1"/>
</dbReference>
<keyword evidence="9 11" id="KW-0482">Metalloprotease</keyword>
<evidence type="ECO:0000256" key="9">
    <source>
        <dbReference type="ARBA" id="ARBA00023049"/>
    </source>
</evidence>
<keyword evidence="8 11" id="KW-1133">Transmembrane helix</keyword>
<dbReference type="InterPro" id="IPR008915">
    <property type="entry name" value="Peptidase_M50"/>
</dbReference>
<keyword evidence="5 11" id="KW-0812">Transmembrane</keyword>
<accession>A0ABS9ZZW2</accession>
<dbReference type="InterPro" id="IPR001478">
    <property type="entry name" value="PDZ"/>
</dbReference>